<name>A0ABQ8YWI4_9EUKA</name>
<proteinExistence type="predicted"/>
<comment type="caution">
    <text evidence="2">The sequence shown here is derived from an EMBL/GenBank/DDBJ whole genome shotgun (WGS) entry which is preliminary data.</text>
</comment>
<dbReference type="PROSITE" id="PS00028">
    <property type="entry name" value="ZINC_FINGER_C2H2_1"/>
    <property type="match status" value="1"/>
</dbReference>
<feature type="domain" description="C2H2-type" evidence="1">
    <location>
        <begin position="97"/>
        <end position="118"/>
    </location>
</feature>
<organism evidence="2 3">
    <name type="scientific">Anaeramoeba flamelloides</name>
    <dbReference type="NCBI Taxonomy" id="1746091"/>
    <lineage>
        <taxon>Eukaryota</taxon>
        <taxon>Metamonada</taxon>
        <taxon>Anaeramoebidae</taxon>
        <taxon>Anaeramoeba</taxon>
    </lineage>
</organism>
<dbReference type="InterPro" id="IPR013087">
    <property type="entry name" value="Znf_C2H2_type"/>
</dbReference>
<keyword evidence="3" id="KW-1185">Reference proteome</keyword>
<gene>
    <name evidence="2" type="ORF">M0813_00028</name>
</gene>
<dbReference type="Proteomes" id="UP001150062">
    <property type="component" value="Unassembled WGS sequence"/>
</dbReference>
<protein>
    <recommendedName>
        <fullName evidence="1">C2H2-type domain-containing protein</fullName>
    </recommendedName>
</protein>
<evidence type="ECO:0000313" key="3">
    <source>
        <dbReference type="Proteomes" id="UP001150062"/>
    </source>
</evidence>
<accession>A0ABQ8YWI4</accession>
<sequence length="189" mass="22830">MRCQFSVLNRELPEWRTILMKQLGFQINLPQLISQYLKNCEKDYEKKRQNTDEYKCNRYMNKMKKFSRGNGNIEKGGYQFKNSTHKQNQDYKHKFRCRSCNVRYSTELSRVLHEIIYHDRAPVTEEKDLISQDLKQTISKINYCSHYLNKSIKILTTSLNKKKSSRVKLSLKKKQKALKRLTHFQEEFY</sequence>
<reference evidence="2" key="1">
    <citation type="submission" date="2022-08" db="EMBL/GenBank/DDBJ databases">
        <title>Novel sulfate-reducing endosymbionts in the free-living metamonad Anaeramoeba.</title>
        <authorList>
            <person name="Jerlstrom-Hultqvist J."/>
            <person name="Cepicka I."/>
            <person name="Gallot-Lavallee L."/>
            <person name="Salas-Leiva D."/>
            <person name="Curtis B.A."/>
            <person name="Zahonova K."/>
            <person name="Pipaliya S."/>
            <person name="Dacks J."/>
            <person name="Roger A.J."/>
        </authorList>
    </citation>
    <scope>NUCLEOTIDE SEQUENCE</scope>
    <source>
        <strain evidence="2">Schooner1</strain>
    </source>
</reference>
<evidence type="ECO:0000313" key="2">
    <source>
        <dbReference type="EMBL" id="KAJ6248875.1"/>
    </source>
</evidence>
<evidence type="ECO:0000259" key="1">
    <source>
        <dbReference type="PROSITE" id="PS00028"/>
    </source>
</evidence>
<dbReference type="EMBL" id="JAOAOG010000103">
    <property type="protein sequence ID" value="KAJ6248875.1"/>
    <property type="molecule type" value="Genomic_DNA"/>
</dbReference>